<evidence type="ECO:0000256" key="8">
    <source>
        <dbReference type="PIRNR" id="PIRNR001486"/>
    </source>
</evidence>
<dbReference type="Pfam" id="PF02426">
    <property type="entry name" value="MIase"/>
    <property type="match status" value="1"/>
</dbReference>
<dbReference type="SUPFAM" id="SSF54909">
    <property type="entry name" value="Dimeric alpha+beta barrel"/>
    <property type="match status" value="1"/>
</dbReference>
<reference evidence="10" key="1">
    <citation type="submission" date="2020-07" db="EMBL/GenBank/DDBJ databases">
        <authorList>
            <person name="Pettersson B.M.F."/>
            <person name="Behra P.R.K."/>
            <person name="Ramesh M."/>
            <person name="Das S."/>
            <person name="Dasgupta S."/>
            <person name="Kirsebom L.A."/>
        </authorList>
    </citation>
    <scope>NUCLEOTIDE SEQUENCE</scope>
    <source>
        <strain evidence="10">DSM 44838</strain>
    </source>
</reference>
<comment type="subunit">
    <text evidence="4">Homodecamer.</text>
</comment>
<keyword evidence="11" id="KW-1185">Reference proteome</keyword>
<evidence type="ECO:0000313" key="10">
    <source>
        <dbReference type="EMBL" id="MCV7420538.1"/>
    </source>
</evidence>
<dbReference type="Proteomes" id="UP001141629">
    <property type="component" value="Unassembled WGS sequence"/>
</dbReference>
<comment type="similarity">
    <text evidence="3 8">Belongs to the muconolactone Delta-isomerase family.</text>
</comment>
<evidence type="ECO:0000313" key="11">
    <source>
        <dbReference type="Proteomes" id="UP001141629"/>
    </source>
</evidence>
<evidence type="ECO:0000256" key="2">
    <source>
        <dbReference type="ARBA" id="ARBA00005193"/>
    </source>
</evidence>
<evidence type="ECO:0000256" key="5">
    <source>
        <dbReference type="ARBA" id="ARBA00012070"/>
    </source>
</evidence>
<name>A0A9X2YJJ9_9MYCO</name>
<proteinExistence type="inferred from homology"/>
<dbReference type="RefSeq" id="WP_263995319.1">
    <property type="nucleotide sequence ID" value="NZ_JACKVK010000005.1"/>
</dbReference>
<gene>
    <name evidence="10" type="ORF">H7K45_08295</name>
</gene>
<comment type="caution">
    <text evidence="10">The sequence shown here is derived from an EMBL/GenBank/DDBJ whole genome shotgun (WGS) entry which is preliminary data.</text>
</comment>
<feature type="domain" description="Muconolactone isomerase" evidence="9">
    <location>
        <begin position="1"/>
        <end position="88"/>
    </location>
</feature>
<dbReference type="InterPro" id="IPR011008">
    <property type="entry name" value="Dimeric_a/b-barrel"/>
</dbReference>
<evidence type="ECO:0000256" key="6">
    <source>
        <dbReference type="ARBA" id="ARBA00022797"/>
    </source>
</evidence>
<dbReference type="AlphaFoldDB" id="A0A9X2YJJ9"/>
<protein>
    <recommendedName>
        <fullName evidence="5 8">Muconolactone Delta-isomerase</fullName>
        <shortName evidence="8">MIase</shortName>
        <ecNumber evidence="5 8">5.3.3.4</ecNumber>
    </recommendedName>
</protein>
<evidence type="ECO:0000256" key="3">
    <source>
        <dbReference type="ARBA" id="ARBA00010882"/>
    </source>
</evidence>
<comment type="pathway">
    <text evidence="2 8">Aromatic compound metabolism; beta-ketoadipate pathway; 5-oxo-4,5-dihydro-2-furylacetate from catechol: step 3/3.</text>
</comment>
<dbReference type="InterPro" id="IPR003464">
    <property type="entry name" value="Muconolactone_d_Isoase"/>
</dbReference>
<dbReference type="EMBL" id="JACKVK010000005">
    <property type="protein sequence ID" value="MCV7420538.1"/>
    <property type="molecule type" value="Genomic_DNA"/>
</dbReference>
<keyword evidence="6 8" id="KW-0058">Aromatic hydrocarbons catabolism</keyword>
<evidence type="ECO:0000256" key="1">
    <source>
        <dbReference type="ARBA" id="ARBA00001739"/>
    </source>
</evidence>
<dbReference type="PIRSF" id="PIRSF001486">
    <property type="entry name" value="CatC"/>
    <property type="match status" value="1"/>
</dbReference>
<evidence type="ECO:0000259" key="9">
    <source>
        <dbReference type="Pfam" id="PF02426"/>
    </source>
</evidence>
<dbReference type="InterPro" id="IPR026029">
    <property type="entry name" value="MLI_dom"/>
</dbReference>
<dbReference type="GO" id="GO:0016159">
    <property type="term" value="F:muconolactone delta-isomerase activity"/>
    <property type="evidence" value="ECO:0007669"/>
    <property type="project" value="UniProtKB-EC"/>
</dbReference>
<dbReference type="Gene3D" id="3.30.70.1060">
    <property type="entry name" value="Dimeric alpha+beta barrel"/>
    <property type="match status" value="1"/>
</dbReference>
<keyword evidence="7 8" id="KW-0413">Isomerase</keyword>
<accession>A0A9X2YJJ9</accession>
<evidence type="ECO:0000256" key="7">
    <source>
        <dbReference type="ARBA" id="ARBA00023235"/>
    </source>
</evidence>
<evidence type="ECO:0000256" key="4">
    <source>
        <dbReference type="ARBA" id="ARBA00011365"/>
    </source>
</evidence>
<sequence>MLFHVHMATHVPDTMDADTLADLQAKERAHGAPLQESGVWRHLWRVAGKFENISIFDVSGPDELHDILSELPLHPYMNVTVTALCHHPGSIRRDDES</sequence>
<dbReference type="EC" id="5.3.3.4" evidence="5 8"/>
<comment type="catalytic activity">
    <reaction evidence="1 8">
        <text>(S)-muconolactone = (4,5-dihydro-5-oxofuran-2-yl)-acetate</text>
        <dbReference type="Rhea" id="RHEA:12348"/>
        <dbReference type="ChEBI" id="CHEBI:58425"/>
        <dbReference type="ChEBI" id="CHEBI:58736"/>
        <dbReference type="EC" id="5.3.3.4"/>
    </reaction>
</comment>
<organism evidence="10 11">
    <name type="scientific">Mycobacterium yunnanensis</name>
    <dbReference type="NCBI Taxonomy" id="368477"/>
    <lineage>
        <taxon>Bacteria</taxon>
        <taxon>Bacillati</taxon>
        <taxon>Actinomycetota</taxon>
        <taxon>Actinomycetes</taxon>
        <taxon>Mycobacteriales</taxon>
        <taxon>Mycobacteriaceae</taxon>
        <taxon>Mycobacterium</taxon>
    </lineage>
</organism>
<reference evidence="10" key="2">
    <citation type="journal article" date="2022" name="BMC Genomics">
        <title>Comparative genome analysis of mycobacteria focusing on tRNA and non-coding RNA.</title>
        <authorList>
            <person name="Behra P.R.K."/>
            <person name="Pettersson B.M.F."/>
            <person name="Ramesh M."/>
            <person name="Das S."/>
            <person name="Dasgupta S."/>
            <person name="Kirsebom L.A."/>
        </authorList>
    </citation>
    <scope>NUCLEOTIDE SEQUENCE</scope>
    <source>
        <strain evidence="10">DSM 44838</strain>
    </source>
</reference>